<keyword evidence="3 5" id="KW-0493">Microtubule</keyword>
<dbReference type="GO" id="GO:0043015">
    <property type="term" value="F:gamma-tubulin binding"/>
    <property type="evidence" value="ECO:0007669"/>
    <property type="project" value="InterPro"/>
</dbReference>
<dbReference type="GO" id="GO:0031122">
    <property type="term" value="P:cytoplasmic microtubule organization"/>
    <property type="evidence" value="ECO:0007669"/>
    <property type="project" value="TreeGrafter"/>
</dbReference>
<dbReference type="AlphaFoldDB" id="A0A1B6GUI1"/>
<sequence length="186" mass="21781">MLFCVQNLEYYMMEEAIEPNWIRFMSRLNNVNNIDDLLAEHWDFVDQCMKDCMFMNHDLIAIINKILASCIEFCDFMQRMQRYFLDAELTSMLSDDQPFDSDIQSTDGVDSKASENQSFEDNIKRLDAKFTSYLITLLTTISSLGQEESVEKLRNILYRENFNGFYSEKIERDQRGNDTVTSSISG</sequence>
<dbReference type="GO" id="GO:0005874">
    <property type="term" value="C:microtubule"/>
    <property type="evidence" value="ECO:0007669"/>
    <property type="project" value="UniProtKB-KW"/>
</dbReference>
<evidence type="ECO:0000256" key="2">
    <source>
        <dbReference type="ARBA" id="ARBA00022490"/>
    </source>
</evidence>
<dbReference type="GO" id="GO:0000278">
    <property type="term" value="P:mitotic cell cycle"/>
    <property type="evidence" value="ECO:0007669"/>
    <property type="project" value="TreeGrafter"/>
</dbReference>
<dbReference type="GO" id="GO:0051011">
    <property type="term" value="F:microtubule minus-end binding"/>
    <property type="evidence" value="ECO:0007669"/>
    <property type="project" value="TreeGrafter"/>
</dbReference>
<evidence type="ECO:0000313" key="7">
    <source>
        <dbReference type="EMBL" id="JAS66098.1"/>
    </source>
</evidence>
<gene>
    <name evidence="7" type="ORF">g.20303</name>
</gene>
<evidence type="ECO:0000256" key="5">
    <source>
        <dbReference type="RuleBase" id="RU363050"/>
    </source>
</evidence>
<evidence type="ECO:0000256" key="4">
    <source>
        <dbReference type="ARBA" id="ARBA00023212"/>
    </source>
</evidence>
<dbReference type="GO" id="GO:0051321">
    <property type="term" value="P:meiotic cell cycle"/>
    <property type="evidence" value="ECO:0007669"/>
    <property type="project" value="TreeGrafter"/>
</dbReference>
<accession>A0A1B6GUI1</accession>
<comment type="subcellular location">
    <subcellularLocation>
        <location evidence="5">Cytoplasm</location>
        <location evidence="5">Cytoskeleton</location>
        <location evidence="5">Microtubule organizing center</location>
    </subcellularLocation>
</comment>
<dbReference type="PANTHER" id="PTHR19302:SF13">
    <property type="entry name" value="GAMMA-TUBULIN COMPLEX COMPONENT 2"/>
    <property type="match status" value="1"/>
</dbReference>
<feature type="domain" description="Gamma tubulin complex component C-terminal" evidence="6">
    <location>
        <begin position="1"/>
        <end position="166"/>
    </location>
</feature>
<dbReference type="Pfam" id="PF04130">
    <property type="entry name" value="GCP_C_terminal"/>
    <property type="match status" value="1"/>
</dbReference>
<dbReference type="InterPro" id="IPR007259">
    <property type="entry name" value="GCP"/>
</dbReference>
<dbReference type="GO" id="GO:0000930">
    <property type="term" value="C:gamma-tubulin complex"/>
    <property type="evidence" value="ECO:0007669"/>
    <property type="project" value="TreeGrafter"/>
</dbReference>
<name>A0A1B6GUI1_9HEMI</name>
<evidence type="ECO:0000256" key="1">
    <source>
        <dbReference type="ARBA" id="ARBA00010337"/>
    </source>
</evidence>
<dbReference type="PANTHER" id="PTHR19302">
    <property type="entry name" value="GAMMA TUBULIN COMPLEX PROTEIN"/>
    <property type="match status" value="1"/>
</dbReference>
<keyword evidence="4 5" id="KW-0206">Cytoskeleton</keyword>
<keyword evidence="2 5" id="KW-0963">Cytoplasm</keyword>
<dbReference type="EMBL" id="GECZ01003671">
    <property type="protein sequence ID" value="JAS66098.1"/>
    <property type="molecule type" value="Transcribed_RNA"/>
</dbReference>
<evidence type="ECO:0000256" key="3">
    <source>
        <dbReference type="ARBA" id="ARBA00022701"/>
    </source>
</evidence>
<dbReference type="GO" id="GO:0007020">
    <property type="term" value="P:microtubule nucleation"/>
    <property type="evidence" value="ECO:0007669"/>
    <property type="project" value="InterPro"/>
</dbReference>
<organism evidence="7">
    <name type="scientific">Cuerna arida</name>
    <dbReference type="NCBI Taxonomy" id="1464854"/>
    <lineage>
        <taxon>Eukaryota</taxon>
        <taxon>Metazoa</taxon>
        <taxon>Ecdysozoa</taxon>
        <taxon>Arthropoda</taxon>
        <taxon>Hexapoda</taxon>
        <taxon>Insecta</taxon>
        <taxon>Pterygota</taxon>
        <taxon>Neoptera</taxon>
        <taxon>Paraneoptera</taxon>
        <taxon>Hemiptera</taxon>
        <taxon>Auchenorrhyncha</taxon>
        <taxon>Membracoidea</taxon>
        <taxon>Cicadellidae</taxon>
        <taxon>Cicadellinae</taxon>
        <taxon>Proconiini</taxon>
        <taxon>Cuerna</taxon>
    </lineage>
</organism>
<evidence type="ECO:0000259" key="6">
    <source>
        <dbReference type="Pfam" id="PF04130"/>
    </source>
</evidence>
<proteinExistence type="inferred from homology"/>
<reference evidence="7" key="1">
    <citation type="submission" date="2015-11" db="EMBL/GenBank/DDBJ databases">
        <title>De novo transcriptome assembly of four potential Pierce s Disease insect vectors from Arizona vineyards.</title>
        <authorList>
            <person name="Tassone E.E."/>
        </authorList>
    </citation>
    <scope>NUCLEOTIDE SEQUENCE</scope>
</reference>
<comment type="similarity">
    <text evidence="1 5">Belongs to the TUBGCP family.</text>
</comment>
<dbReference type="GO" id="GO:0000922">
    <property type="term" value="C:spindle pole"/>
    <property type="evidence" value="ECO:0007669"/>
    <property type="project" value="InterPro"/>
</dbReference>
<dbReference type="GO" id="GO:0051225">
    <property type="term" value="P:spindle assembly"/>
    <property type="evidence" value="ECO:0007669"/>
    <property type="project" value="TreeGrafter"/>
</dbReference>
<dbReference type="Gene3D" id="1.20.120.1900">
    <property type="entry name" value="Gamma-tubulin complex, C-terminal domain"/>
    <property type="match status" value="1"/>
</dbReference>
<dbReference type="InterPro" id="IPR042241">
    <property type="entry name" value="GCP_C_sf"/>
</dbReference>
<dbReference type="InterPro" id="IPR040457">
    <property type="entry name" value="GCP_C"/>
</dbReference>
<protein>
    <recommendedName>
        <fullName evidence="5">Gamma-tubulin complex component</fullName>
    </recommendedName>
</protein>